<evidence type="ECO:0000313" key="2">
    <source>
        <dbReference type="EMBL" id="KAF6207210.1"/>
    </source>
</evidence>
<organism evidence="2 3">
    <name type="scientific">Apolygus lucorum</name>
    <name type="common">Small green plant bug</name>
    <name type="synonym">Lygocoris lucorum</name>
    <dbReference type="NCBI Taxonomy" id="248454"/>
    <lineage>
        <taxon>Eukaryota</taxon>
        <taxon>Metazoa</taxon>
        <taxon>Ecdysozoa</taxon>
        <taxon>Arthropoda</taxon>
        <taxon>Hexapoda</taxon>
        <taxon>Insecta</taxon>
        <taxon>Pterygota</taxon>
        <taxon>Neoptera</taxon>
        <taxon>Paraneoptera</taxon>
        <taxon>Hemiptera</taxon>
        <taxon>Heteroptera</taxon>
        <taxon>Panheteroptera</taxon>
        <taxon>Cimicomorpha</taxon>
        <taxon>Miridae</taxon>
        <taxon>Mirini</taxon>
        <taxon>Apolygus</taxon>
    </lineage>
</organism>
<proteinExistence type="predicted"/>
<keyword evidence="3" id="KW-1185">Reference proteome</keyword>
<protein>
    <submittedName>
        <fullName evidence="2">Uncharacterized protein</fullName>
    </submittedName>
</protein>
<reference evidence="2" key="1">
    <citation type="journal article" date="2021" name="Mol. Ecol. Resour.">
        <title>Apolygus lucorum genome provides insights into omnivorousness and mesophyll feeding.</title>
        <authorList>
            <person name="Liu Y."/>
            <person name="Liu H."/>
            <person name="Wang H."/>
            <person name="Huang T."/>
            <person name="Liu B."/>
            <person name="Yang B."/>
            <person name="Yin L."/>
            <person name="Li B."/>
            <person name="Zhang Y."/>
            <person name="Zhang S."/>
            <person name="Jiang F."/>
            <person name="Zhang X."/>
            <person name="Ren Y."/>
            <person name="Wang B."/>
            <person name="Wang S."/>
            <person name="Lu Y."/>
            <person name="Wu K."/>
            <person name="Fan W."/>
            <person name="Wang G."/>
        </authorList>
    </citation>
    <scope>NUCLEOTIDE SEQUENCE</scope>
    <source>
        <strain evidence="2">12Hb</strain>
    </source>
</reference>
<accession>A0A8S9XDS7</accession>
<dbReference type="EMBL" id="WIXP02000008">
    <property type="protein sequence ID" value="KAF6207210.1"/>
    <property type="molecule type" value="Genomic_DNA"/>
</dbReference>
<comment type="caution">
    <text evidence="2">The sequence shown here is derived from an EMBL/GenBank/DDBJ whole genome shotgun (WGS) entry which is preliminary data.</text>
</comment>
<name>A0A8S9XDS7_APOLU</name>
<gene>
    <name evidence="2" type="ORF">GE061_018450</name>
</gene>
<dbReference type="Proteomes" id="UP000466442">
    <property type="component" value="Unassembled WGS sequence"/>
</dbReference>
<sequence length="69" mass="8356">MQRKRDKDDSDQDDSDHDLLRTPSPRKKRARFEEKYILSHIPPDVLHRLFFEENVEIEYESENEDDAPL</sequence>
<evidence type="ECO:0000313" key="3">
    <source>
        <dbReference type="Proteomes" id="UP000466442"/>
    </source>
</evidence>
<evidence type="ECO:0000256" key="1">
    <source>
        <dbReference type="SAM" id="MobiDB-lite"/>
    </source>
</evidence>
<dbReference type="AlphaFoldDB" id="A0A8S9XDS7"/>
<feature type="region of interest" description="Disordered" evidence="1">
    <location>
        <begin position="1"/>
        <end position="29"/>
    </location>
</feature>